<dbReference type="Pfam" id="PF00005">
    <property type="entry name" value="ABC_tran"/>
    <property type="match status" value="2"/>
</dbReference>
<sequence>MGKKKNGLFRYADWVDKLLILMGSLGSIGDGITTPLTMIVLSGMINNYSASDFNSFSNHVVDKYALNLLYIAIGVGLCAFFEGVCWTRTAERQTSRMRMEYLKSVLRQEAGFFDSNQAASSTFLIVSSITSDCHTIQDTIAEKIPNFLAHVSGFIFCIPVAFMLSWKLALAALPFSLMFVIPGVGFGKVYKNLGIRAKESYVVAGSIAEQAVSSIRTVYSYVGELQTLEKFSHALQKSMNFGTKQGLGKGLMMGSMAMIYAAWAFQAWIGSILVTERGETGGAILISGICIIFGGLCAMNALPNLSFISESTIAASRIFEMTDRVPTIDAEDGRGKSLDYLRGKIEFRDVEFSYPSRPATPILQGLNLKIKAGETVGLVGGSGSGKSTVIHLLERFYDPVKGDILLDGHKIKKLQLKWLRSQMGLVNQEPILFATSIKENILFGKEGASMQLVKRAAKAANAHDFIATLPDGYETQVGQFGVQLSGGQKQRIAIARALIRDPKILLLDEATSALDAESERIVQDALDQVSHGRTTIVIAHRLLTIQKADQILVLQSGRVVESGSHEELLQRNNEGIYRKMVQLQQSCMENEASSSLYHSTRETNLQQIVGAKTPLTPINQISVRRSSPIWHSSPVYSISMSSPYSVDVDSSDYSYCEGLKNTSSSSQSPLQWRLWRLNAPEWKQALLGCMGAIGTGVTQPIYSYCLGTITSVYFLRDSEAIKSNIRFYCFIFLGITVLSCISNLVQHYSFAIMGENLTKRVREKMLEKIMTFEIGWFDQDENTSAAICAQLAVEGNLVRSLVAERTSLLVQVVVTATFAFVLGLVVTWRVAIVAIAMQPLIVGSFYSRKVLMRSISEKARKSQGEGSQLASEAITNHRTIAAFSSQDRILSLFEASMESPKKESVKQSWISGFGLFSSLFLTTATTALTLWYGGRLINQGLVTSKQLFQAFFILMSTGKNIADVGSMSSDIAKGANAIGSIFGILDRETEIDPQQLEGLKVKETICGEVELKNVFFAYPARPDQLIFKGLNLKIEAGTTVALVGQSGSGKSTAIGLIERFYDPQKGVVLIDGIDIKSYNLRSLRSHIALVSQEPTLFAGSIRNNILFGQDERSENEIRKAAKLANAHEFISCMKDGYDTQCGERGVQLSGGQKQRIALARAILKNPKILLLDEATSALDSLSQTLVQEALEKMMVGRTSLVVAHRLSTIQKADSIAVTKQGKIIEQGSHLDLLGRGQSGAYYSLINQLKLNLSVMESTNKENRKRQQ</sequence>
<keyword evidence="8 10" id="KW-0472">Membrane</keyword>
<evidence type="ECO:0000313" key="13">
    <source>
        <dbReference type="EMBL" id="CAK9316519.1"/>
    </source>
</evidence>
<evidence type="ECO:0000256" key="3">
    <source>
        <dbReference type="ARBA" id="ARBA00022692"/>
    </source>
</evidence>
<evidence type="ECO:0000259" key="11">
    <source>
        <dbReference type="PROSITE" id="PS50893"/>
    </source>
</evidence>
<keyword evidence="5" id="KW-0547">Nucleotide-binding</keyword>
<comment type="similarity">
    <text evidence="1">Belongs to the ABC transporter superfamily. ABCB family. Multidrug resistance exporter (TC 3.A.1.201) subfamily.</text>
</comment>
<feature type="transmembrane region" description="Helical" evidence="10">
    <location>
        <begin position="281"/>
        <end position="302"/>
    </location>
</feature>
<dbReference type="PANTHER" id="PTHR45136">
    <property type="entry name" value="ABC TRANSPORTER DOMAIN-CONTAINING PROTEIN"/>
    <property type="match status" value="1"/>
</dbReference>
<feature type="transmembrane region" description="Helical" evidence="10">
    <location>
        <begin position="147"/>
        <end position="166"/>
    </location>
</feature>
<dbReference type="InterPro" id="IPR017871">
    <property type="entry name" value="ABC_transporter-like_CS"/>
</dbReference>
<evidence type="ECO:0000256" key="6">
    <source>
        <dbReference type="ARBA" id="ARBA00022840"/>
    </source>
</evidence>
<gene>
    <name evidence="13" type="ORF">CITCOLO1_LOCUS8380</name>
</gene>
<dbReference type="EMBL" id="OZ021737">
    <property type="protein sequence ID" value="CAK9316519.1"/>
    <property type="molecule type" value="Genomic_DNA"/>
</dbReference>
<dbReference type="CDD" id="cd18577">
    <property type="entry name" value="ABC_6TM_Pgp_ABCB1_D1_like"/>
    <property type="match status" value="1"/>
</dbReference>
<keyword evidence="14" id="KW-1185">Reference proteome</keyword>
<dbReference type="InterPro" id="IPR003593">
    <property type="entry name" value="AAA+_ATPase"/>
</dbReference>
<proteinExistence type="inferred from homology"/>
<keyword evidence="9" id="KW-0325">Glycoprotein</keyword>
<dbReference type="Pfam" id="PF00664">
    <property type="entry name" value="ABC_membrane"/>
    <property type="match status" value="2"/>
</dbReference>
<dbReference type="InterPro" id="IPR011527">
    <property type="entry name" value="ABC1_TM_dom"/>
</dbReference>
<dbReference type="Proteomes" id="UP001642487">
    <property type="component" value="Chromosome 3"/>
</dbReference>
<dbReference type="PROSITE" id="PS50929">
    <property type="entry name" value="ABC_TM1F"/>
    <property type="match status" value="2"/>
</dbReference>
<keyword evidence="7 10" id="KW-1133">Transmembrane helix</keyword>
<dbReference type="SMART" id="SM00382">
    <property type="entry name" value="AAA"/>
    <property type="match status" value="2"/>
</dbReference>
<evidence type="ECO:0000256" key="2">
    <source>
        <dbReference type="ARBA" id="ARBA00022448"/>
    </source>
</evidence>
<evidence type="ECO:0000256" key="5">
    <source>
        <dbReference type="ARBA" id="ARBA00022741"/>
    </source>
</evidence>
<dbReference type="CDD" id="cd03249">
    <property type="entry name" value="ABC_MTABC3_MDL1_MDL2"/>
    <property type="match status" value="2"/>
</dbReference>
<evidence type="ECO:0000313" key="14">
    <source>
        <dbReference type="Proteomes" id="UP001642487"/>
    </source>
</evidence>
<evidence type="ECO:0000256" key="4">
    <source>
        <dbReference type="ARBA" id="ARBA00022737"/>
    </source>
</evidence>
<dbReference type="PANTHER" id="PTHR45136:SF2">
    <property type="entry name" value="ABC TRANSPORTER DOMAIN-CONTAINING PROTEIN"/>
    <property type="match status" value="1"/>
</dbReference>
<keyword evidence="2" id="KW-0813">Transport</keyword>
<evidence type="ECO:0000256" key="8">
    <source>
        <dbReference type="ARBA" id="ARBA00023136"/>
    </source>
</evidence>
<evidence type="ECO:0000259" key="12">
    <source>
        <dbReference type="PROSITE" id="PS50929"/>
    </source>
</evidence>
<feature type="domain" description="ABC transporter" evidence="11">
    <location>
        <begin position="1009"/>
        <end position="1245"/>
    </location>
</feature>
<evidence type="ECO:0000256" key="1">
    <source>
        <dbReference type="ARBA" id="ARBA00007577"/>
    </source>
</evidence>
<dbReference type="SUPFAM" id="SSF90123">
    <property type="entry name" value="ABC transporter transmembrane region"/>
    <property type="match status" value="2"/>
</dbReference>
<feature type="transmembrane region" description="Helical" evidence="10">
    <location>
        <begin position="20"/>
        <end position="45"/>
    </location>
</feature>
<feature type="domain" description="ABC transmembrane type-1" evidence="12">
    <location>
        <begin position="21"/>
        <end position="310"/>
    </location>
</feature>
<feature type="transmembrane region" description="Helical" evidence="10">
    <location>
        <begin position="808"/>
        <end position="826"/>
    </location>
</feature>
<dbReference type="InterPro" id="IPR027417">
    <property type="entry name" value="P-loop_NTPase"/>
</dbReference>
<feature type="domain" description="ABC transporter" evidence="11">
    <location>
        <begin position="345"/>
        <end position="581"/>
    </location>
</feature>
<feature type="transmembrane region" description="Helical" evidence="10">
    <location>
        <begin position="247"/>
        <end position="269"/>
    </location>
</feature>
<evidence type="ECO:0000256" key="7">
    <source>
        <dbReference type="ARBA" id="ARBA00022989"/>
    </source>
</evidence>
<dbReference type="Gene3D" id="1.20.1560.10">
    <property type="entry name" value="ABC transporter type 1, transmembrane domain"/>
    <property type="match status" value="3"/>
</dbReference>
<evidence type="ECO:0000256" key="9">
    <source>
        <dbReference type="ARBA" id="ARBA00023180"/>
    </source>
</evidence>
<organism evidence="13 14">
    <name type="scientific">Citrullus colocynthis</name>
    <name type="common">colocynth</name>
    <dbReference type="NCBI Taxonomy" id="252529"/>
    <lineage>
        <taxon>Eukaryota</taxon>
        <taxon>Viridiplantae</taxon>
        <taxon>Streptophyta</taxon>
        <taxon>Embryophyta</taxon>
        <taxon>Tracheophyta</taxon>
        <taxon>Spermatophyta</taxon>
        <taxon>Magnoliopsida</taxon>
        <taxon>eudicotyledons</taxon>
        <taxon>Gunneridae</taxon>
        <taxon>Pentapetalae</taxon>
        <taxon>rosids</taxon>
        <taxon>fabids</taxon>
        <taxon>Cucurbitales</taxon>
        <taxon>Cucurbitaceae</taxon>
        <taxon>Benincaseae</taxon>
        <taxon>Citrullus</taxon>
    </lineage>
</organism>
<feature type="transmembrane region" description="Helical" evidence="10">
    <location>
        <begin position="909"/>
        <end position="932"/>
    </location>
</feature>
<dbReference type="InterPro" id="IPR003439">
    <property type="entry name" value="ABC_transporter-like_ATP-bd"/>
</dbReference>
<dbReference type="CDD" id="cd18578">
    <property type="entry name" value="ABC_6TM_Pgp_ABCB1_D2_like"/>
    <property type="match status" value="1"/>
</dbReference>
<name>A0ABP0Y7S7_9ROSI</name>
<feature type="domain" description="ABC transmembrane type-1" evidence="12">
    <location>
        <begin position="686"/>
        <end position="973"/>
    </location>
</feature>
<feature type="transmembrane region" description="Helical" evidence="10">
    <location>
        <begin position="725"/>
        <end position="745"/>
    </location>
</feature>
<keyword evidence="6" id="KW-0067">ATP-binding</keyword>
<dbReference type="PROSITE" id="PS50893">
    <property type="entry name" value="ABC_TRANSPORTER_2"/>
    <property type="match status" value="2"/>
</dbReference>
<accession>A0ABP0Y7S7</accession>
<dbReference type="PROSITE" id="PS00211">
    <property type="entry name" value="ABC_TRANSPORTER_1"/>
    <property type="match status" value="2"/>
</dbReference>
<dbReference type="SUPFAM" id="SSF52540">
    <property type="entry name" value="P-loop containing nucleoside triphosphate hydrolases"/>
    <property type="match status" value="2"/>
</dbReference>
<dbReference type="InterPro" id="IPR036640">
    <property type="entry name" value="ABC1_TM_sf"/>
</dbReference>
<protein>
    <submittedName>
        <fullName evidence="13">Uncharacterized protein</fullName>
    </submittedName>
</protein>
<reference evidence="13 14" key="1">
    <citation type="submission" date="2024-03" db="EMBL/GenBank/DDBJ databases">
        <authorList>
            <person name="Gkanogiannis A."/>
            <person name="Becerra Lopez-Lavalle L."/>
        </authorList>
    </citation>
    <scope>NUCLEOTIDE SEQUENCE [LARGE SCALE GENOMIC DNA]</scope>
</reference>
<keyword evidence="4" id="KW-0677">Repeat</keyword>
<feature type="transmembrane region" description="Helical" evidence="10">
    <location>
        <begin position="65"/>
        <end position="87"/>
    </location>
</feature>
<dbReference type="Gene3D" id="3.40.50.300">
    <property type="entry name" value="P-loop containing nucleotide triphosphate hydrolases"/>
    <property type="match status" value="2"/>
</dbReference>
<feature type="transmembrane region" description="Helical" evidence="10">
    <location>
        <begin position="685"/>
        <end position="713"/>
    </location>
</feature>
<evidence type="ECO:0000256" key="10">
    <source>
        <dbReference type="SAM" id="Phobius"/>
    </source>
</evidence>
<keyword evidence="3 10" id="KW-0812">Transmembrane</keyword>